<evidence type="ECO:0000313" key="1">
    <source>
        <dbReference type="EMBL" id="MBK1668505.1"/>
    </source>
</evidence>
<proteinExistence type="predicted"/>
<keyword evidence="2" id="KW-1185">Reference proteome</keyword>
<evidence type="ECO:0000313" key="2">
    <source>
        <dbReference type="Proteomes" id="UP001296873"/>
    </source>
</evidence>
<dbReference type="InterPro" id="IPR025358">
    <property type="entry name" value="DUF4262"/>
</dbReference>
<organism evidence="1 2">
    <name type="scientific">Rhodovibrio sodomensis</name>
    <dbReference type="NCBI Taxonomy" id="1088"/>
    <lineage>
        <taxon>Bacteria</taxon>
        <taxon>Pseudomonadati</taxon>
        <taxon>Pseudomonadota</taxon>
        <taxon>Alphaproteobacteria</taxon>
        <taxon>Rhodospirillales</taxon>
        <taxon>Rhodovibrionaceae</taxon>
        <taxon>Rhodovibrio</taxon>
    </lineage>
</organism>
<sequence>MDLEQVRSAILGNVEQHGWHIAGVNEDTRNGFPQYAYTVGFGDTLGHPEVIVIGLSHESAGMLLNTVGERIRQHGALETDTRYTDLLSNGLGLSFVEAVEDRARDLMRLANWYYEAASRQGDTRYRVLQLVWPDSEGRLPWEPGYDTRFNDLQPVLRDLQQPPTTSLH</sequence>
<dbReference type="Proteomes" id="UP001296873">
    <property type="component" value="Unassembled WGS sequence"/>
</dbReference>
<dbReference type="EMBL" id="NRRL01000024">
    <property type="protein sequence ID" value="MBK1668505.1"/>
    <property type="molecule type" value="Genomic_DNA"/>
</dbReference>
<reference evidence="1 2" key="1">
    <citation type="journal article" date="2020" name="Microorganisms">
        <title>Osmotic Adaptation and Compatible Solute Biosynthesis of Phototrophic Bacteria as Revealed from Genome Analyses.</title>
        <authorList>
            <person name="Imhoff J.F."/>
            <person name="Rahn T."/>
            <person name="Kunzel S."/>
            <person name="Keller A."/>
            <person name="Neulinger S.C."/>
        </authorList>
    </citation>
    <scope>NUCLEOTIDE SEQUENCE [LARGE SCALE GENOMIC DNA]</scope>
    <source>
        <strain evidence="1 2">DSM 9895</strain>
    </source>
</reference>
<evidence type="ECO:0008006" key="3">
    <source>
        <dbReference type="Google" id="ProtNLM"/>
    </source>
</evidence>
<accession>A0ABS1DDL1</accession>
<protein>
    <recommendedName>
        <fullName evidence="3">DUF4262 domain-containing protein</fullName>
    </recommendedName>
</protein>
<dbReference type="RefSeq" id="WP_200340813.1">
    <property type="nucleotide sequence ID" value="NZ_NRRL01000024.1"/>
</dbReference>
<dbReference type="Pfam" id="PF14081">
    <property type="entry name" value="DUF4262"/>
    <property type="match status" value="1"/>
</dbReference>
<comment type="caution">
    <text evidence="1">The sequence shown here is derived from an EMBL/GenBank/DDBJ whole genome shotgun (WGS) entry which is preliminary data.</text>
</comment>
<gene>
    <name evidence="1" type="ORF">CKO28_10715</name>
</gene>
<name>A0ABS1DDL1_9PROT</name>